<dbReference type="GO" id="GO:0046872">
    <property type="term" value="F:metal ion binding"/>
    <property type="evidence" value="ECO:0007669"/>
    <property type="project" value="UniProtKB-KW"/>
</dbReference>
<protein>
    <recommendedName>
        <fullName evidence="5 13">Methionine adenosyltransferase</fullName>
        <ecNumber evidence="5 13">2.5.1.6</ecNumber>
    </recommendedName>
</protein>
<dbReference type="EMBL" id="MGIL01000015">
    <property type="protein sequence ID" value="OGM88164.1"/>
    <property type="molecule type" value="Genomic_DNA"/>
</dbReference>
<evidence type="ECO:0000259" key="16">
    <source>
        <dbReference type="Pfam" id="PF00438"/>
    </source>
</evidence>
<evidence type="ECO:0000256" key="3">
    <source>
        <dbReference type="ARBA" id="ARBA00005224"/>
    </source>
</evidence>
<name>A0A1F8DHT4_9BACT</name>
<evidence type="ECO:0000256" key="6">
    <source>
        <dbReference type="ARBA" id="ARBA00022563"/>
    </source>
</evidence>
<evidence type="ECO:0000256" key="9">
    <source>
        <dbReference type="ARBA" id="ARBA00022741"/>
    </source>
</evidence>
<gene>
    <name evidence="19" type="ORF">A2573_02010</name>
</gene>
<evidence type="ECO:0000256" key="1">
    <source>
        <dbReference type="ARBA" id="ARBA00001946"/>
    </source>
</evidence>
<comment type="subunit">
    <text evidence="14">Homotetramer.</text>
</comment>
<evidence type="ECO:0000256" key="15">
    <source>
        <dbReference type="RuleBase" id="RU004462"/>
    </source>
</evidence>
<dbReference type="GO" id="GO:0004478">
    <property type="term" value="F:methionine adenosyltransferase activity"/>
    <property type="evidence" value="ECO:0007669"/>
    <property type="project" value="UniProtKB-UniRule"/>
</dbReference>
<evidence type="ECO:0000256" key="5">
    <source>
        <dbReference type="ARBA" id="ARBA00012828"/>
    </source>
</evidence>
<comment type="pathway">
    <text evidence="3">Amino-acid biosynthesis; S-adenosyl-L-methionine biosynthesis; S-adenosyl-L-methionine from L-methionine: step 1/1.</text>
</comment>
<evidence type="ECO:0000259" key="18">
    <source>
        <dbReference type="Pfam" id="PF02773"/>
    </source>
</evidence>
<feature type="domain" description="S-adenosylmethionine synthetase central" evidence="17">
    <location>
        <begin position="109"/>
        <end position="216"/>
    </location>
</feature>
<dbReference type="PANTHER" id="PTHR11964">
    <property type="entry name" value="S-ADENOSYLMETHIONINE SYNTHETASE"/>
    <property type="match status" value="1"/>
</dbReference>
<dbReference type="Proteomes" id="UP000177596">
    <property type="component" value="Unassembled WGS sequence"/>
</dbReference>
<dbReference type="PROSITE" id="PS00377">
    <property type="entry name" value="ADOMET_SYNTHASE_2"/>
    <property type="match status" value="1"/>
</dbReference>
<dbReference type="GO" id="GO:0006556">
    <property type="term" value="P:S-adenosylmethionine biosynthetic process"/>
    <property type="evidence" value="ECO:0007669"/>
    <property type="project" value="UniProtKB-UniRule"/>
</dbReference>
<keyword evidence="6" id="KW-0554">One-carbon metabolism</keyword>
<feature type="domain" description="S-adenosylmethionine synthetase N-terminal" evidence="16">
    <location>
        <begin position="12"/>
        <end position="89"/>
    </location>
</feature>
<dbReference type="SUPFAM" id="SSF55973">
    <property type="entry name" value="S-adenosylmethionine synthetase"/>
    <property type="match status" value="3"/>
</dbReference>
<dbReference type="GO" id="GO:0005524">
    <property type="term" value="F:ATP binding"/>
    <property type="evidence" value="ECO:0007669"/>
    <property type="project" value="UniProtKB-KW"/>
</dbReference>
<keyword evidence="11 14" id="KW-0460">Magnesium</keyword>
<evidence type="ECO:0000256" key="14">
    <source>
        <dbReference type="RuleBase" id="RU000542"/>
    </source>
</evidence>
<feature type="domain" description="S-adenosylmethionine synthetase C-terminal" evidence="18">
    <location>
        <begin position="218"/>
        <end position="349"/>
    </location>
</feature>
<accession>A0A1F8DHT4</accession>
<dbReference type="GO" id="GO:0005737">
    <property type="term" value="C:cytoplasm"/>
    <property type="evidence" value="ECO:0007669"/>
    <property type="project" value="UniProtKB-SubCell"/>
</dbReference>
<dbReference type="InterPro" id="IPR022630">
    <property type="entry name" value="S-AdoMet_synt_C"/>
</dbReference>
<comment type="subcellular location">
    <subcellularLocation>
        <location evidence="14">Cytoplasm</location>
    </subcellularLocation>
</comment>
<evidence type="ECO:0000256" key="7">
    <source>
        <dbReference type="ARBA" id="ARBA00022679"/>
    </source>
</evidence>
<comment type="cofactor">
    <cofactor evidence="2">
        <name>K(+)</name>
        <dbReference type="ChEBI" id="CHEBI:29103"/>
    </cofactor>
</comment>
<comment type="similarity">
    <text evidence="4 15">Belongs to the AdoMet synthase family.</text>
</comment>
<evidence type="ECO:0000256" key="8">
    <source>
        <dbReference type="ARBA" id="ARBA00022723"/>
    </source>
</evidence>
<evidence type="ECO:0000256" key="11">
    <source>
        <dbReference type="ARBA" id="ARBA00022842"/>
    </source>
</evidence>
<evidence type="ECO:0000256" key="2">
    <source>
        <dbReference type="ARBA" id="ARBA00001958"/>
    </source>
</evidence>
<keyword evidence="8 14" id="KW-0479">Metal-binding</keyword>
<dbReference type="Pfam" id="PF02772">
    <property type="entry name" value="S-AdoMet_synt_M"/>
    <property type="match status" value="1"/>
</dbReference>
<comment type="cofactor">
    <cofactor evidence="1">
        <name>Mg(2+)</name>
        <dbReference type="ChEBI" id="CHEBI:18420"/>
    </cofactor>
</comment>
<dbReference type="Pfam" id="PF02773">
    <property type="entry name" value="S-AdoMet_synt_C"/>
    <property type="match status" value="1"/>
</dbReference>
<organism evidence="19 20">
    <name type="scientific">Candidatus Woesebacteria bacterium RIFOXYD1_FULL_43_18</name>
    <dbReference type="NCBI Taxonomy" id="1802551"/>
    <lineage>
        <taxon>Bacteria</taxon>
        <taxon>Candidatus Woeseibacteriota</taxon>
    </lineage>
</organism>
<evidence type="ECO:0000256" key="12">
    <source>
        <dbReference type="ARBA" id="ARBA00022958"/>
    </source>
</evidence>
<evidence type="ECO:0000313" key="19">
    <source>
        <dbReference type="EMBL" id="OGM88164.1"/>
    </source>
</evidence>
<dbReference type="Pfam" id="PF00438">
    <property type="entry name" value="S-AdoMet_synt_N"/>
    <property type="match status" value="1"/>
</dbReference>
<dbReference type="UniPathway" id="UPA00315">
    <property type="reaction ID" value="UER00080"/>
</dbReference>
<dbReference type="InterPro" id="IPR022636">
    <property type="entry name" value="S-AdoMet_synthetase_sfam"/>
</dbReference>
<sequence length="353" mass="38626">MGNIFSNSFKNYTVESVTSGHPDKICDQVSDAVLDACLSLDPKSRVAIETFGSHGLFVVGGEVTTKARFDAAKIAGKVYKSIGHTDKLKIITNIIRQSPDIAMGVDTGGAGDQGIMYGFATDETPEYLPKAVAMVHKLTKGLEDLRRKKKIKWLLPDGKAQITIKNGKIKTVLVSTQHKKGIPIETVRREITDKLIKKVVGDTKDFEVLVNPTGRFEVGGFTADTGLTGRKIMVDTYGGLIPHGGGCFSGKDPTKVDRSGAYMCRYVAKNVVAKGLAKNCLVSVAYAIGKAEPLMLRAMDEKGNDLSKYVVKNFDFRPRAMIERLNLQRPIYQQTASYGHFGRDGFPWEAVED</sequence>
<dbReference type="PIRSF" id="PIRSF000497">
    <property type="entry name" value="MAT"/>
    <property type="match status" value="1"/>
</dbReference>
<dbReference type="AlphaFoldDB" id="A0A1F8DHT4"/>
<keyword evidence="10" id="KW-0067">ATP-binding</keyword>
<dbReference type="InterPro" id="IPR022628">
    <property type="entry name" value="S-AdoMet_synt_N"/>
</dbReference>
<dbReference type="NCBIfam" id="TIGR01034">
    <property type="entry name" value="metK"/>
    <property type="match status" value="1"/>
</dbReference>
<dbReference type="GO" id="GO:0006730">
    <property type="term" value="P:one-carbon metabolic process"/>
    <property type="evidence" value="ECO:0007669"/>
    <property type="project" value="UniProtKB-KW"/>
</dbReference>
<dbReference type="EC" id="2.5.1.6" evidence="5 13"/>
<dbReference type="PROSITE" id="PS00376">
    <property type="entry name" value="ADOMET_SYNTHASE_1"/>
    <property type="match status" value="1"/>
</dbReference>
<evidence type="ECO:0000313" key="20">
    <source>
        <dbReference type="Proteomes" id="UP000177596"/>
    </source>
</evidence>
<dbReference type="InterPro" id="IPR022629">
    <property type="entry name" value="S-AdoMet_synt_central"/>
</dbReference>
<reference evidence="19 20" key="1">
    <citation type="journal article" date="2016" name="Nat. Commun.">
        <title>Thousands of microbial genomes shed light on interconnected biogeochemical processes in an aquifer system.</title>
        <authorList>
            <person name="Anantharaman K."/>
            <person name="Brown C.T."/>
            <person name="Hug L.A."/>
            <person name="Sharon I."/>
            <person name="Castelle C.J."/>
            <person name="Probst A.J."/>
            <person name="Thomas B.C."/>
            <person name="Singh A."/>
            <person name="Wilkins M.J."/>
            <person name="Karaoz U."/>
            <person name="Brodie E.L."/>
            <person name="Williams K.H."/>
            <person name="Hubbard S.S."/>
            <person name="Banfield J.F."/>
        </authorList>
    </citation>
    <scope>NUCLEOTIDE SEQUENCE [LARGE SCALE GENOMIC DNA]</scope>
</reference>
<comment type="caution">
    <text evidence="19">The sequence shown here is derived from an EMBL/GenBank/DDBJ whole genome shotgun (WGS) entry which is preliminary data.</text>
</comment>
<dbReference type="CDD" id="cd18079">
    <property type="entry name" value="S-AdoMet_synt"/>
    <property type="match status" value="1"/>
</dbReference>
<keyword evidence="9" id="KW-0547">Nucleotide-binding</keyword>
<keyword evidence="12 14" id="KW-0630">Potassium</keyword>
<evidence type="ECO:0000256" key="10">
    <source>
        <dbReference type="ARBA" id="ARBA00022840"/>
    </source>
</evidence>
<evidence type="ECO:0000259" key="17">
    <source>
        <dbReference type="Pfam" id="PF02772"/>
    </source>
</evidence>
<dbReference type="InterPro" id="IPR022631">
    <property type="entry name" value="ADOMET_SYNTHASE_CS"/>
</dbReference>
<dbReference type="InterPro" id="IPR002133">
    <property type="entry name" value="S-AdoMet_synthetase"/>
</dbReference>
<dbReference type="Gene3D" id="3.30.300.10">
    <property type="match status" value="3"/>
</dbReference>
<proteinExistence type="inferred from homology"/>
<evidence type="ECO:0000256" key="4">
    <source>
        <dbReference type="ARBA" id="ARBA00009685"/>
    </source>
</evidence>
<keyword evidence="7 19" id="KW-0808">Transferase</keyword>
<evidence type="ECO:0000256" key="13">
    <source>
        <dbReference type="NCBIfam" id="TIGR01034"/>
    </source>
</evidence>